<dbReference type="GO" id="GO:0015188">
    <property type="term" value="F:L-isoleucine transmembrane transporter activity"/>
    <property type="evidence" value="ECO:0007669"/>
    <property type="project" value="TreeGrafter"/>
</dbReference>
<dbReference type="InterPro" id="IPR051120">
    <property type="entry name" value="ABC_AA/LPS_Transport"/>
</dbReference>
<dbReference type="EMBL" id="CAEZXP010000001">
    <property type="protein sequence ID" value="CAB4693033.1"/>
    <property type="molecule type" value="Genomic_DNA"/>
</dbReference>
<proteinExistence type="predicted"/>
<dbReference type="InterPro" id="IPR003439">
    <property type="entry name" value="ABC_transporter-like_ATP-bd"/>
</dbReference>
<evidence type="ECO:0000256" key="3">
    <source>
        <dbReference type="ARBA" id="ARBA00022840"/>
    </source>
</evidence>
<dbReference type="PANTHER" id="PTHR45772:SF7">
    <property type="entry name" value="AMINO ACID ABC TRANSPORTER ATP-BINDING PROTEIN"/>
    <property type="match status" value="1"/>
</dbReference>
<dbReference type="InterPro" id="IPR032823">
    <property type="entry name" value="BCA_ABC_TP_C"/>
</dbReference>
<dbReference type="GO" id="GO:1903806">
    <property type="term" value="P:L-isoleucine import across plasma membrane"/>
    <property type="evidence" value="ECO:0007669"/>
    <property type="project" value="TreeGrafter"/>
</dbReference>
<name>A0A6J6P8G6_9ZZZZ</name>
<keyword evidence="2" id="KW-0547">Nucleotide-binding</keyword>
<dbReference type="CDD" id="cd03219">
    <property type="entry name" value="ABC_Mj1267_LivG_branched"/>
    <property type="match status" value="1"/>
</dbReference>
<protein>
    <submittedName>
        <fullName evidence="5">Unannotated protein</fullName>
    </submittedName>
</protein>
<accession>A0A6J6P8G6</accession>
<evidence type="ECO:0000256" key="2">
    <source>
        <dbReference type="ARBA" id="ARBA00022741"/>
    </source>
</evidence>
<dbReference type="SUPFAM" id="SSF52540">
    <property type="entry name" value="P-loop containing nucleoside triphosphate hydrolases"/>
    <property type="match status" value="1"/>
</dbReference>
<dbReference type="GO" id="GO:1903805">
    <property type="term" value="P:L-valine import across plasma membrane"/>
    <property type="evidence" value="ECO:0007669"/>
    <property type="project" value="TreeGrafter"/>
</dbReference>
<dbReference type="Pfam" id="PF12399">
    <property type="entry name" value="BCA_ABC_TP_C"/>
    <property type="match status" value="1"/>
</dbReference>
<dbReference type="PROSITE" id="PS50893">
    <property type="entry name" value="ABC_TRANSPORTER_2"/>
    <property type="match status" value="1"/>
</dbReference>
<dbReference type="InterPro" id="IPR003593">
    <property type="entry name" value="AAA+_ATPase"/>
</dbReference>
<dbReference type="GO" id="GO:0005524">
    <property type="term" value="F:ATP binding"/>
    <property type="evidence" value="ECO:0007669"/>
    <property type="project" value="UniProtKB-KW"/>
</dbReference>
<dbReference type="GO" id="GO:0005886">
    <property type="term" value="C:plasma membrane"/>
    <property type="evidence" value="ECO:0007669"/>
    <property type="project" value="TreeGrafter"/>
</dbReference>
<dbReference type="AlphaFoldDB" id="A0A6J6P8G6"/>
<dbReference type="SMART" id="SM00382">
    <property type="entry name" value="AAA"/>
    <property type="match status" value="1"/>
</dbReference>
<evidence type="ECO:0000313" key="5">
    <source>
        <dbReference type="EMBL" id="CAB4693033.1"/>
    </source>
</evidence>
<dbReference type="FunFam" id="3.40.50.300:FF:000421">
    <property type="entry name" value="Branched-chain amino acid ABC transporter ATP-binding protein"/>
    <property type="match status" value="1"/>
</dbReference>
<dbReference type="GO" id="GO:0042941">
    <property type="term" value="P:D-alanine transmembrane transport"/>
    <property type="evidence" value="ECO:0007669"/>
    <property type="project" value="TreeGrafter"/>
</dbReference>
<dbReference type="GO" id="GO:0016887">
    <property type="term" value="F:ATP hydrolysis activity"/>
    <property type="evidence" value="ECO:0007669"/>
    <property type="project" value="InterPro"/>
</dbReference>
<keyword evidence="3" id="KW-0067">ATP-binding</keyword>
<dbReference type="Gene3D" id="3.40.50.300">
    <property type="entry name" value="P-loop containing nucleotide triphosphate hydrolases"/>
    <property type="match status" value="1"/>
</dbReference>
<evidence type="ECO:0000256" key="1">
    <source>
        <dbReference type="ARBA" id="ARBA00022448"/>
    </source>
</evidence>
<feature type="domain" description="ABC transporter" evidence="4">
    <location>
        <begin position="6"/>
        <end position="254"/>
    </location>
</feature>
<dbReference type="GO" id="GO:0015808">
    <property type="term" value="P:L-alanine transport"/>
    <property type="evidence" value="ECO:0007669"/>
    <property type="project" value="TreeGrafter"/>
</dbReference>
<gene>
    <name evidence="5" type="ORF">UFOPK2399_00853</name>
</gene>
<dbReference type="InterPro" id="IPR027417">
    <property type="entry name" value="P-loop_NTPase"/>
</dbReference>
<sequence>MTEVLMKVEGLRKEFGGLVAVNSVDFDVPAGKVISLIGPNGAGKTTFFNMLTGVYKPTAGTITFLGEDVTGKPPHAVTARGVGRTFQNIRLFQNMTALENVLVGMHSRLHANLFNSILRTRGVKREEAEARDRARELLVFSGLTRHENAVARNLPYGDQRRLEVARALATEPKLLLLDEPTAGMNPGESADFTTFVARLRDENKLTVLMIEHDMRVVMGVSDRVSVLDYGEKIAEGTPREVQQNTRVIEAYLGKAAVEDMKRQGLS</sequence>
<organism evidence="5">
    <name type="scientific">freshwater metagenome</name>
    <dbReference type="NCBI Taxonomy" id="449393"/>
    <lineage>
        <taxon>unclassified sequences</taxon>
        <taxon>metagenomes</taxon>
        <taxon>ecological metagenomes</taxon>
    </lineage>
</organism>
<dbReference type="GO" id="GO:0005304">
    <property type="term" value="F:L-valine transmembrane transporter activity"/>
    <property type="evidence" value="ECO:0007669"/>
    <property type="project" value="TreeGrafter"/>
</dbReference>
<keyword evidence="1" id="KW-0813">Transport</keyword>
<dbReference type="PANTHER" id="PTHR45772">
    <property type="entry name" value="CONSERVED COMPONENT OF ABC TRANSPORTER FOR NATURAL AMINO ACIDS-RELATED"/>
    <property type="match status" value="1"/>
</dbReference>
<reference evidence="5" key="1">
    <citation type="submission" date="2020-05" db="EMBL/GenBank/DDBJ databases">
        <authorList>
            <person name="Chiriac C."/>
            <person name="Salcher M."/>
            <person name="Ghai R."/>
            <person name="Kavagutti S V."/>
        </authorList>
    </citation>
    <scope>NUCLEOTIDE SEQUENCE</scope>
</reference>
<dbReference type="Pfam" id="PF00005">
    <property type="entry name" value="ABC_tran"/>
    <property type="match status" value="1"/>
</dbReference>
<evidence type="ECO:0000259" key="4">
    <source>
        <dbReference type="PROSITE" id="PS50893"/>
    </source>
</evidence>
<dbReference type="GO" id="GO:0015192">
    <property type="term" value="F:L-phenylalanine transmembrane transporter activity"/>
    <property type="evidence" value="ECO:0007669"/>
    <property type="project" value="TreeGrafter"/>
</dbReference>